<keyword evidence="2" id="KW-0732">Signal</keyword>
<evidence type="ECO:0000313" key="3">
    <source>
        <dbReference type="EMBL" id="KAG6378078.1"/>
    </source>
</evidence>
<dbReference type="OrthoDB" id="3262547at2759"/>
<sequence>MLLTLSLWWLCKTKSRICHRSPTKSTTSQRQPKRYARLQLRSYPSQDNPVPTAIPFTRAVLDTALGDLIRDIDASELGLFTLVPAPDADVRKQPDNGARRAVISRVQFPGATPLRKHPPRRQDMFRPKEYEPEVYAHAALKYLDRYQSIRRMPRARSQVVAIIEQLDETRENIQKSNETLQKLTSAGATPAPLHNGVAEEERRITDLQSRLAELRNQKDAILQSNEPKPVLKPKPAYKPILKPSLSPSPEPENHEDAFWSTPAASARTLRFTDRLLEEDPDFADLSTMSFDSPEPAPPKSVFARLAAGGSPTNKGLVTLSEHAILGGSQMHEGEGEEAEEDLHDQSSPLDPKYDSPDIEAEEISDEERTVILPKAPLPAPDNPPPSLPVGNQPQTTPPSVEEQVFLGSSSKVTKVRITSELENIVARIWNTVGDILLPDKGGEKPPRAKETLALIESLATRSPSPSSPASSISSITSASAGPTHHQVNTAQLLHALLTSPNHAMPLNQLKAAIGGTRALYACVAKKLIRIDRGGGEQIVMFDAGV</sequence>
<keyword evidence="4" id="KW-1185">Reference proteome</keyword>
<feature type="region of interest" description="Disordered" evidence="1">
    <location>
        <begin position="218"/>
        <end position="261"/>
    </location>
</feature>
<protein>
    <submittedName>
        <fullName evidence="3">Uncharacterized protein</fullName>
    </submittedName>
</protein>
<organism evidence="3 4">
    <name type="scientific">Boletus reticuloceps</name>
    <dbReference type="NCBI Taxonomy" id="495285"/>
    <lineage>
        <taxon>Eukaryota</taxon>
        <taxon>Fungi</taxon>
        <taxon>Dikarya</taxon>
        <taxon>Basidiomycota</taxon>
        <taxon>Agaricomycotina</taxon>
        <taxon>Agaricomycetes</taxon>
        <taxon>Agaricomycetidae</taxon>
        <taxon>Boletales</taxon>
        <taxon>Boletineae</taxon>
        <taxon>Boletaceae</taxon>
        <taxon>Boletoideae</taxon>
        <taxon>Boletus</taxon>
    </lineage>
</organism>
<feature type="region of interest" description="Disordered" evidence="1">
    <location>
        <begin position="330"/>
        <end position="399"/>
    </location>
</feature>
<feature type="compositionally biased region" description="Acidic residues" evidence="1">
    <location>
        <begin position="356"/>
        <end position="365"/>
    </location>
</feature>
<name>A0A8I3AC49_9AGAM</name>
<feature type="compositionally biased region" description="Pro residues" evidence="1">
    <location>
        <begin position="375"/>
        <end position="387"/>
    </location>
</feature>
<proteinExistence type="predicted"/>
<dbReference type="Proteomes" id="UP000683000">
    <property type="component" value="Unassembled WGS sequence"/>
</dbReference>
<feature type="chain" id="PRO_5034303550" evidence="2">
    <location>
        <begin position="16"/>
        <end position="545"/>
    </location>
</feature>
<feature type="compositionally biased region" description="Low complexity" evidence="1">
    <location>
        <begin position="462"/>
        <end position="480"/>
    </location>
</feature>
<evidence type="ECO:0000256" key="1">
    <source>
        <dbReference type="SAM" id="MobiDB-lite"/>
    </source>
</evidence>
<evidence type="ECO:0000256" key="2">
    <source>
        <dbReference type="SAM" id="SignalP"/>
    </source>
</evidence>
<feature type="compositionally biased region" description="Low complexity" evidence="1">
    <location>
        <begin position="238"/>
        <end position="247"/>
    </location>
</feature>
<feature type="compositionally biased region" description="Polar residues" evidence="1">
    <location>
        <begin position="389"/>
        <end position="398"/>
    </location>
</feature>
<dbReference type="EMBL" id="JAGFBS010000007">
    <property type="protein sequence ID" value="KAG6378078.1"/>
    <property type="molecule type" value="Genomic_DNA"/>
</dbReference>
<dbReference type="AlphaFoldDB" id="A0A8I3AC49"/>
<accession>A0A8I3AC49</accession>
<feature type="region of interest" description="Disordered" evidence="1">
    <location>
        <begin position="285"/>
        <end position="306"/>
    </location>
</feature>
<feature type="region of interest" description="Disordered" evidence="1">
    <location>
        <begin position="459"/>
        <end position="483"/>
    </location>
</feature>
<gene>
    <name evidence="3" type="ORF">JVT61DRAFT_13761</name>
</gene>
<comment type="caution">
    <text evidence="3">The sequence shown here is derived from an EMBL/GenBank/DDBJ whole genome shotgun (WGS) entry which is preliminary data.</text>
</comment>
<feature type="signal peptide" evidence="2">
    <location>
        <begin position="1"/>
        <end position="15"/>
    </location>
</feature>
<evidence type="ECO:0000313" key="4">
    <source>
        <dbReference type="Proteomes" id="UP000683000"/>
    </source>
</evidence>
<reference evidence="3" key="1">
    <citation type="submission" date="2021-03" db="EMBL/GenBank/DDBJ databases">
        <title>Evolutionary innovations through gain and loss of genes in the ectomycorrhizal Boletales.</title>
        <authorList>
            <person name="Wu G."/>
            <person name="Miyauchi S."/>
            <person name="Morin E."/>
            <person name="Yang Z.-L."/>
            <person name="Xu J."/>
            <person name="Martin F.M."/>
        </authorList>
    </citation>
    <scope>NUCLEOTIDE SEQUENCE</scope>
    <source>
        <strain evidence="3">BR01</strain>
    </source>
</reference>